<keyword evidence="3" id="KW-1003">Cell membrane</keyword>
<comment type="subcellular location">
    <subcellularLocation>
        <location evidence="1">Cell inner membrane</location>
        <topology evidence="1">Multi-pass membrane protein</topology>
    </subcellularLocation>
</comment>
<dbReference type="Pfam" id="PF04290">
    <property type="entry name" value="DctQ"/>
    <property type="match status" value="1"/>
</dbReference>
<feature type="transmembrane region" description="Helical" evidence="9">
    <location>
        <begin position="12"/>
        <end position="36"/>
    </location>
</feature>
<dbReference type="EMBL" id="JBHSAO010000011">
    <property type="protein sequence ID" value="MFC4025231.1"/>
    <property type="molecule type" value="Genomic_DNA"/>
</dbReference>
<proteinExistence type="inferred from homology"/>
<evidence type="ECO:0000313" key="12">
    <source>
        <dbReference type="Proteomes" id="UP001595772"/>
    </source>
</evidence>
<keyword evidence="6 9" id="KW-1133">Transmembrane helix</keyword>
<dbReference type="PANTHER" id="PTHR35011:SF2">
    <property type="entry name" value="2,3-DIKETO-L-GULONATE TRAP TRANSPORTER SMALL PERMEASE PROTEIN YIAM"/>
    <property type="match status" value="1"/>
</dbReference>
<organism evidence="11 12">
    <name type="scientific">Oceanobacillus longus</name>
    <dbReference type="NCBI Taxonomy" id="930120"/>
    <lineage>
        <taxon>Bacteria</taxon>
        <taxon>Bacillati</taxon>
        <taxon>Bacillota</taxon>
        <taxon>Bacilli</taxon>
        <taxon>Bacillales</taxon>
        <taxon>Bacillaceae</taxon>
        <taxon>Oceanobacillus</taxon>
    </lineage>
</organism>
<dbReference type="RefSeq" id="WP_379497721.1">
    <property type="nucleotide sequence ID" value="NZ_JBHSAO010000011.1"/>
</dbReference>
<evidence type="ECO:0000256" key="7">
    <source>
        <dbReference type="ARBA" id="ARBA00023136"/>
    </source>
</evidence>
<keyword evidence="4" id="KW-0997">Cell inner membrane</keyword>
<sequence>MLFFYFNRILTFVENILAAIGCILLFGMTFSIIFEIFSRAFFGTSYYWINEINEYMLLYLTFLGGAYVLRNNGHVTVDILDTLLSETYRKYSKILIYLLGIIVCLVLVYYGTLVTLDAFARDLRSTSLLAYPQAYIYIAIPVGSLIMLLEFCRKILALQFDSVKE</sequence>
<dbReference type="InterPro" id="IPR055348">
    <property type="entry name" value="DctQ"/>
</dbReference>
<dbReference type="PANTHER" id="PTHR35011">
    <property type="entry name" value="2,3-DIKETO-L-GULONATE TRAP TRANSPORTER SMALL PERMEASE PROTEIN YIAM"/>
    <property type="match status" value="1"/>
</dbReference>
<name>A0ABV8H4N4_9BACI</name>
<comment type="caution">
    <text evidence="11">The sequence shown here is derived from an EMBL/GenBank/DDBJ whole genome shotgun (WGS) entry which is preliminary data.</text>
</comment>
<keyword evidence="12" id="KW-1185">Reference proteome</keyword>
<evidence type="ECO:0000256" key="5">
    <source>
        <dbReference type="ARBA" id="ARBA00022692"/>
    </source>
</evidence>
<evidence type="ECO:0000259" key="10">
    <source>
        <dbReference type="Pfam" id="PF04290"/>
    </source>
</evidence>
<dbReference type="InterPro" id="IPR007387">
    <property type="entry name" value="TRAP_DctQ"/>
</dbReference>
<evidence type="ECO:0000256" key="9">
    <source>
        <dbReference type="SAM" id="Phobius"/>
    </source>
</evidence>
<evidence type="ECO:0000256" key="2">
    <source>
        <dbReference type="ARBA" id="ARBA00022448"/>
    </source>
</evidence>
<feature type="domain" description="Tripartite ATP-independent periplasmic transporters DctQ component" evidence="10">
    <location>
        <begin position="28"/>
        <end position="156"/>
    </location>
</feature>
<gene>
    <name evidence="11" type="ORF">ACFOUV_15655</name>
</gene>
<evidence type="ECO:0000256" key="8">
    <source>
        <dbReference type="ARBA" id="ARBA00038436"/>
    </source>
</evidence>
<feature type="transmembrane region" description="Helical" evidence="9">
    <location>
        <begin position="134"/>
        <end position="152"/>
    </location>
</feature>
<evidence type="ECO:0000256" key="4">
    <source>
        <dbReference type="ARBA" id="ARBA00022519"/>
    </source>
</evidence>
<comment type="similarity">
    <text evidence="8">Belongs to the TRAP transporter small permease family.</text>
</comment>
<protein>
    <submittedName>
        <fullName evidence="11">TRAP transporter small permease</fullName>
    </submittedName>
</protein>
<keyword evidence="7 9" id="KW-0472">Membrane</keyword>
<evidence type="ECO:0000256" key="3">
    <source>
        <dbReference type="ARBA" id="ARBA00022475"/>
    </source>
</evidence>
<keyword evidence="5 9" id="KW-0812">Transmembrane</keyword>
<evidence type="ECO:0000313" key="11">
    <source>
        <dbReference type="EMBL" id="MFC4025231.1"/>
    </source>
</evidence>
<accession>A0ABV8H4N4</accession>
<reference evidence="12" key="1">
    <citation type="journal article" date="2019" name="Int. J. Syst. Evol. Microbiol.">
        <title>The Global Catalogue of Microorganisms (GCM) 10K type strain sequencing project: providing services to taxonomists for standard genome sequencing and annotation.</title>
        <authorList>
            <consortium name="The Broad Institute Genomics Platform"/>
            <consortium name="The Broad Institute Genome Sequencing Center for Infectious Disease"/>
            <person name="Wu L."/>
            <person name="Ma J."/>
        </authorList>
    </citation>
    <scope>NUCLEOTIDE SEQUENCE [LARGE SCALE GENOMIC DNA]</scope>
    <source>
        <strain evidence="12">IBRC-M 10703</strain>
    </source>
</reference>
<feature type="transmembrane region" description="Helical" evidence="9">
    <location>
        <begin position="94"/>
        <end position="114"/>
    </location>
</feature>
<dbReference type="Proteomes" id="UP001595772">
    <property type="component" value="Unassembled WGS sequence"/>
</dbReference>
<evidence type="ECO:0000256" key="1">
    <source>
        <dbReference type="ARBA" id="ARBA00004429"/>
    </source>
</evidence>
<evidence type="ECO:0000256" key="6">
    <source>
        <dbReference type="ARBA" id="ARBA00022989"/>
    </source>
</evidence>
<feature type="transmembrane region" description="Helical" evidence="9">
    <location>
        <begin position="56"/>
        <end position="73"/>
    </location>
</feature>
<keyword evidence="2" id="KW-0813">Transport</keyword>